<evidence type="ECO:0000256" key="2">
    <source>
        <dbReference type="ARBA" id="ARBA00022812"/>
    </source>
</evidence>
<keyword evidence="6 10" id="KW-1133">Transmembrane helix</keyword>
<keyword evidence="2" id="KW-1040">Host Golgi apparatus</keyword>
<proteinExistence type="inferred from homology"/>
<evidence type="ECO:0000259" key="11">
    <source>
        <dbReference type="Pfam" id="PF03554"/>
    </source>
</evidence>
<dbReference type="GO" id="GO:0019031">
    <property type="term" value="C:viral envelope"/>
    <property type="evidence" value="ECO:0007669"/>
    <property type="project" value="UniProtKB-KW"/>
</dbReference>
<evidence type="ECO:0000256" key="4">
    <source>
        <dbReference type="ARBA" id="ARBA00022870"/>
    </source>
</evidence>
<evidence type="ECO:0000256" key="1">
    <source>
        <dbReference type="ARBA" id="ARBA00022692"/>
    </source>
</evidence>
<evidence type="ECO:0000256" key="3">
    <source>
        <dbReference type="ARBA" id="ARBA00022844"/>
    </source>
</evidence>
<feature type="domain" description="Herpesvirus envelope glycoprotein N" evidence="11">
    <location>
        <begin position="58"/>
        <end position="137"/>
    </location>
</feature>
<evidence type="ECO:0000256" key="10">
    <source>
        <dbReference type="SAM" id="Phobius"/>
    </source>
</evidence>
<dbReference type="HAMAP" id="MF_04037">
    <property type="entry name" value="HSV_GN"/>
    <property type="match status" value="1"/>
</dbReference>
<evidence type="ECO:0000256" key="5">
    <source>
        <dbReference type="ARBA" id="ARBA00022879"/>
    </source>
</evidence>
<dbReference type="InterPro" id="IPR034707">
    <property type="entry name" value="HSV_GN"/>
</dbReference>
<keyword evidence="1 10" id="KW-0812">Transmembrane</keyword>
<dbReference type="EMBL" id="PP756680">
    <property type="protein sequence ID" value="XAO37391.1"/>
    <property type="molecule type" value="Genomic_DNA"/>
</dbReference>
<protein>
    <submittedName>
        <fullName evidence="12">Envelope glycoprotein N</fullName>
    </submittedName>
</protein>
<accession>A0AAU6W7P2</accession>
<keyword evidence="7 10" id="KW-0472">Membrane</keyword>
<comment type="function">
    <text evidence="9">Envelope glycoprotein necessary for proper maturation of gM and modulation of its membrane fusion activity. Also plays a critical role in virion morphogenesis.</text>
</comment>
<keyword evidence="5 12" id="KW-0261">Viral envelope protein</keyword>
<keyword evidence="4" id="KW-1043">Host membrane</keyword>
<dbReference type="EMBL" id="PP756679">
    <property type="protein sequence ID" value="XAO37251.1"/>
    <property type="molecule type" value="Genomic_DNA"/>
</dbReference>
<keyword evidence="8" id="KW-1015">Disulfide bond</keyword>
<evidence type="ECO:0000256" key="8">
    <source>
        <dbReference type="ARBA" id="ARBA00023157"/>
    </source>
</evidence>
<feature type="transmembrane region" description="Helical" evidence="10">
    <location>
        <begin position="104"/>
        <end position="123"/>
    </location>
</feature>
<dbReference type="EMBL" id="PP756681">
    <property type="protein sequence ID" value="XAO37531.1"/>
    <property type="molecule type" value="Genomic_DNA"/>
</dbReference>
<reference evidence="12" key="1">
    <citation type="submission" date="2024-05" db="EMBL/GenBank/DDBJ databases">
        <title>Fine-tuning the evolutionary stability and environmental longevity of recombinant transmissible vaccines.</title>
        <authorList>
            <person name="Chan B."/>
            <person name="Nuismer S.L."/>
            <person name="Nichols J."/>
            <person name="Davison A.J."/>
            <person name="Alqirbi H."/>
            <person name="Jarvis M.A."/>
            <person name="Redwood A.J."/>
        </authorList>
    </citation>
    <scope>NUCLEOTIDE SEQUENCE</scope>
    <source>
        <strain evidence="12">K181</strain>
    </source>
</reference>
<dbReference type="EMBL" id="PP756678">
    <property type="protein sequence ID" value="XAO37111.1"/>
    <property type="molecule type" value="Genomic_DNA"/>
</dbReference>
<evidence type="ECO:0000256" key="9">
    <source>
        <dbReference type="ARBA" id="ARBA00034089"/>
    </source>
</evidence>
<gene>
    <name evidence="12" type="primary">M73</name>
</gene>
<evidence type="ECO:0000256" key="6">
    <source>
        <dbReference type="ARBA" id="ARBA00022989"/>
    </source>
</evidence>
<sequence length="139" mass="14979">MACGKTESGDDSGRFGRTGAGMFGFIMPGFVGIFRLSFFLLLCFAMASGSSSPASVPVSVAASVPDTTVNKIVISDGSEAHNINEFYDVKCHSHFYGLSVSSFASIWMMVNAIVFICAFGVFMRHWCYKAFTSDTAKGY</sequence>
<dbReference type="InterPro" id="IPR005211">
    <property type="entry name" value="Herpes_glycoprotein_N_domain"/>
</dbReference>
<dbReference type="Pfam" id="PF03554">
    <property type="entry name" value="Herpes_UL73"/>
    <property type="match status" value="1"/>
</dbReference>
<feature type="transmembrane region" description="Helical" evidence="10">
    <location>
        <begin position="21"/>
        <end position="47"/>
    </location>
</feature>
<name>A0AAU6W7P2_9BETA</name>
<keyword evidence="3" id="KW-0946">Virion</keyword>
<evidence type="ECO:0000256" key="7">
    <source>
        <dbReference type="ARBA" id="ARBA00023136"/>
    </source>
</evidence>
<evidence type="ECO:0000313" key="12">
    <source>
        <dbReference type="EMBL" id="XAO37251.1"/>
    </source>
</evidence>
<organism evidence="12">
    <name type="scientific">Muromegalovirus muridbeta1</name>
    <dbReference type="NCBI Taxonomy" id="3050323"/>
    <lineage>
        <taxon>Viruses</taxon>
        <taxon>Duplodnaviria</taxon>
        <taxon>Heunggongvirae</taxon>
        <taxon>Peploviricota</taxon>
        <taxon>Herviviricetes</taxon>
        <taxon>Herpesvirales</taxon>
        <taxon>Orthoherpesviridae</taxon>
        <taxon>Betaherpesvirinae</taxon>
        <taxon>Muromegalovirus</taxon>
    </lineage>
</organism>